<evidence type="ECO:0000313" key="2">
    <source>
        <dbReference type="Proteomes" id="UP000031196"/>
    </source>
</evidence>
<comment type="caution">
    <text evidence="1">The sequence shown here is derived from an EMBL/GenBank/DDBJ whole genome shotgun (WGS) entry which is preliminary data.</text>
</comment>
<dbReference type="EMBL" id="JWTB01000008">
    <property type="protein sequence ID" value="KIC68744.1"/>
    <property type="molecule type" value="Genomic_DNA"/>
</dbReference>
<organism evidence="1 2">
    <name type="scientific">Pseudarthrobacter phenanthrenivorans</name>
    <name type="common">Arthrobacter phenanthrenivorans</name>
    <dbReference type="NCBI Taxonomy" id="361575"/>
    <lineage>
        <taxon>Bacteria</taxon>
        <taxon>Bacillati</taxon>
        <taxon>Actinomycetota</taxon>
        <taxon>Actinomycetes</taxon>
        <taxon>Micrococcales</taxon>
        <taxon>Micrococcaceae</taxon>
        <taxon>Pseudarthrobacter</taxon>
    </lineage>
</organism>
<name>A0A0B4D5Y9_PSEPS</name>
<protein>
    <submittedName>
        <fullName evidence="1">Uncharacterized protein</fullName>
    </submittedName>
</protein>
<dbReference type="Proteomes" id="UP000031196">
    <property type="component" value="Unassembled WGS sequence"/>
</dbReference>
<gene>
    <name evidence="1" type="ORF">RM50_04315</name>
</gene>
<sequence>MTRLRDLVLDPDRNVRSEQEFAAFTARPEIAALQWPTEVLRQWLWEFGDRHELLVDYDAVSLDRVDWFLEEVPAAEFDAMPTGASEAGLIEGFAAQHRYWLTAKSRYKPSVKADWEERGTWSVPPVLIDRSLLDPPGDGLQVIEGRTRVAILRGRQQDRLTTANRHLAWVGRPIA</sequence>
<dbReference type="AlphaFoldDB" id="A0A0B4D5Y9"/>
<reference evidence="1 2" key="1">
    <citation type="submission" date="2014-12" db="EMBL/GenBank/DDBJ databases">
        <title>Genome sequencing of Arthrobacter phenanthrenivorans SWC37.</title>
        <authorList>
            <person name="Tan P.W."/>
            <person name="Chan K.-G."/>
        </authorList>
    </citation>
    <scope>NUCLEOTIDE SEQUENCE [LARGE SCALE GENOMIC DNA]</scope>
    <source>
        <strain evidence="1 2">SWC37</strain>
    </source>
</reference>
<proteinExistence type="predicted"/>
<accession>A0A0B4D5Y9</accession>
<evidence type="ECO:0000313" key="1">
    <source>
        <dbReference type="EMBL" id="KIC68744.1"/>
    </source>
</evidence>